<dbReference type="RefSeq" id="WP_105299659.1">
    <property type="nucleotide sequence ID" value="NZ_CAURUR010000001.1"/>
</dbReference>
<keyword evidence="2 6" id="KW-1003">Cell membrane</keyword>
<feature type="transmembrane region" description="Helical" evidence="6">
    <location>
        <begin position="109"/>
        <end position="138"/>
    </location>
</feature>
<evidence type="ECO:0000256" key="2">
    <source>
        <dbReference type="ARBA" id="ARBA00022475"/>
    </source>
</evidence>
<keyword evidence="3 6" id="KW-0812">Transmembrane</keyword>
<sequence>MLHWKLAWQSIIKNKLEYWPFILAGSVAVALNLVIQLLIYSKGVQSLTASVSVIEMLSFGQAVISILSIIFLLYTYSFLNKRKQAEFGLFSILGMQKSDLIKISWRQQLISFITVTILGIFSGFVFSKVLILLFIKLVGGNNFELNITKASIIFILVYFSICFLFLFLTDVFTILKLKIISLLHATQKGEAEPKNHWVLLITGIGLLACGYYISLTVKSPLKAMMQFFIAVLLVVSATYILFIVASTIVLKLMKQNKRYYYQANHFITVSNMLFRMKQNATGLASIALLTTMALVVIVTTVSMFVGQEDYINQQFPRAVILTSSSDRNISIKSVKKIAGDNGVEITNSYRLEISNAIAGNLINQNKLQPLTGNSATSADNLSELQFMTEKQYQYLNNENIKKLKSNEIYVHDRQETFDKNNITFLNKTYHVKKILKKIKGVPSAQPNMTHSMIIVVPSKDITNLLGNSFNDLGDKKQIITYKNQLLFDITGTAQQKKNFLKSISRVKNITSEDRYSTMSVLKEFYGGFFFIGLVFSVSFIMATGLIIYYKQISEGRSDQNQFDILQKIGMSHEEVKRTVQSQIIWIFGLPITVAIIHLCFAMPMIHKILQLFGILIGPVVYITTIITIISMIIIYYLIYLKTSKTYYQQVSRKNH</sequence>
<evidence type="ECO:0000313" key="8">
    <source>
        <dbReference type="EMBL" id="SPD91702.1"/>
    </source>
</evidence>
<dbReference type="Proteomes" id="UP000237923">
    <property type="component" value="Unassembled WGS sequence"/>
</dbReference>
<feature type="transmembrane region" description="Helical" evidence="6">
    <location>
        <begin position="227"/>
        <end position="250"/>
    </location>
</feature>
<evidence type="ECO:0000256" key="6">
    <source>
        <dbReference type="PIRNR" id="PIRNR018968"/>
    </source>
</evidence>
<dbReference type="InterPro" id="IPR027022">
    <property type="entry name" value="ABC_permease_BceB-typ"/>
</dbReference>
<keyword evidence="4 6" id="KW-1133">Transmembrane helix</keyword>
<feature type="domain" description="ABC3 transporter permease C-terminal" evidence="7">
    <location>
        <begin position="62"/>
        <end position="168"/>
    </location>
</feature>
<feature type="transmembrane region" description="Helical" evidence="6">
    <location>
        <begin position="583"/>
        <end position="605"/>
    </location>
</feature>
<feature type="transmembrane region" description="Helical" evidence="6">
    <location>
        <begin position="524"/>
        <end position="549"/>
    </location>
</feature>
<comment type="subcellular location">
    <subcellularLocation>
        <location evidence="1 6">Cell membrane</location>
        <topology evidence="1 6">Multi-pass membrane protein</topology>
    </subcellularLocation>
</comment>
<proteinExistence type="inferred from homology"/>
<accession>A0A2N9K9I3</accession>
<dbReference type="InterPro" id="IPR052536">
    <property type="entry name" value="ABC-4_Integral_Memb_Prot"/>
</dbReference>
<comment type="similarity">
    <text evidence="6">Belongs to the ABC-4 integral membrane protein family.</text>
</comment>
<dbReference type="Pfam" id="PF02687">
    <property type="entry name" value="FtsX"/>
    <property type="match status" value="1"/>
</dbReference>
<evidence type="ECO:0000313" key="10">
    <source>
        <dbReference type="Proteomes" id="UP000237923"/>
    </source>
</evidence>
<evidence type="ECO:0000256" key="3">
    <source>
        <dbReference type="ARBA" id="ARBA00022692"/>
    </source>
</evidence>
<keyword evidence="6" id="KW-0813">Transport</keyword>
<evidence type="ECO:0000313" key="11">
    <source>
        <dbReference type="Proteomes" id="UP000239237"/>
    </source>
</evidence>
<dbReference type="GO" id="GO:0005886">
    <property type="term" value="C:plasma membrane"/>
    <property type="evidence" value="ECO:0007669"/>
    <property type="project" value="UniProtKB-SubCell"/>
</dbReference>
<feature type="transmembrane region" description="Helical" evidence="6">
    <location>
        <begin position="21"/>
        <end position="39"/>
    </location>
</feature>
<dbReference type="GO" id="GO:0055085">
    <property type="term" value="P:transmembrane transport"/>
    <property type="evidence" value="ECO:0007669"/>
    <property type="project" value="UniProtKB-UniRule"/>
</dbReference>
<reference evidence="8 11" key="2">
    <citation type="submission" date="2018-02" db="EMBL/GenBank/DDBJ databases">
        <authorList>
            <person name="Rodrigo-Torres L."/>
            <person name="Arahal R. D."/>
            <person name="Lucena T."/>
        </authorList>
    </citation>
    <scope>NUCLEOTIDE SEQUENCE [LARGE SCALE GENOMIC DNA]</scope>
    <source>
        <strain evidence="8 11">CECT 8486</strain>
    </source>
</reference>
<keyword evidence="11" id="KW-1185">Reference proteome</keyword>
<dbReference type="AlphaFoldDB" id="A0A2N9K9I3"/>
<name>A0A2N9K9I3_9LACO</name>
<evidence type="ECO:0000256" key="5">
    <source>
        <dbReference type="ARBA" id="ARBA00023136"/>
    </source>
</evidence>
<feature type="transmembrane region" description="Helical" evidence="6">
    <location>
        <begin position="611"/>
        <end position="638"/>
    </location>
</feature>
<dbReference type="EMBL" id="OKQR01000001">
    <property type="protein sequence ID" value="SPD91702.1"/>
    <property type="molecule type" value="Genomic_DNA"/>
</dbReference>
<evidence type="ECO:0000313" key="9">
    <source>
        <dbReference type="EMBL" id="SPE06981.1"/>
    </source>
</evidence>
<evidence type="ECO:0000259" key="7">
    <source>
        <dbReference type="Pfam" id="PF02687"/>
    </source>
</evidence>
<protein>
    <submittedName>
        <fullName evidence="9">ABC transporter permease protein YxdM</fullName>
    </submittedName>
</protein>
<reference evidence="9 10" key="1">
    <citation type="submission" date="2018-02" db="EMBL/GenBank/DDBJ databases">
        <authorList>
            <person name="Cohen D.B."/>
            <person name="Kent A.D."/>
        </authorList>
    </citation>
    <scope>NUCLEOTIDE SEQUENCE [LARGE SCALE GENOMIC DNA]</scope>
    <source>
        <strain evidence="9 10">CECT 9216</strain>
    </source>
</reference>
<evidence type="ECO:0000256" key="4">
    <source>
        <dbReference type="ARBA" id="ARBA00022989"/>
    </source>
</evidence>
<dbReference type="Proteomes" id="UP000239237">
    <property type="component" value="Unassembled WGS sequence"/>
</dbReference>
<feature type="transmembrane region" description="Helical" evidence="6">
    <location>
        <begin position="59"/>
        <end position="79"/>
    </location>
</feature>
<evidence type="ECO:0000256" key="1">
    <source>
        <dbReference type="ARBA" id="ARBA00004651"/>
    </source>
</evidence>
<feature type="transmembrane region" description="Helical" evidence="6">
    <location>
        <begin position="282"/>
        <end position="305"/>
    </location>
</feature>
<gene>
    <name evidence="9" type="primary">yxdM</name>
    <name evidence="8" type="ORF">LES8486_00686</name>
    <name evidence="9" type="ORF">LES9216_00833</name>
</gene>
<feature type="transmembrane region" description="Helical" evidence="6">
    <location>
        <begin position="196"/>
        <end position="215"/>
    </location>
</feature>
<feature type="transmembrane region" description="Helical" evidence="6">
    <location>
        <begin position="150"/>
        <end position="175"/>
    </location>
</feature>
<dbReference type="PIRSF" id="PIRSF018968">
    <property type="entry name" value="ABC_permease_BceB"/>
    <property type="match status" value="1"/>
</dbReference>
<organism evidence="9 10">
    <name type="scientific">Leuconostoc suionicum</name>
    <dbReference type="NCBI Taxonomy" id="1511761"/>
    <lineage>
        <taxon>Bacteria</taxon>
        <taxon>Bacillati</taxon>
        <taxon>Bacillota</taxon>
        <taxon>Bacilli</taxon>
        <taxon>Lactobacillales</taxon>
        <taxon>Lactobacillaceae</taxon>
        <taxon>Leuconostoc</taxon>
    </lineage>
</organism>
<dbReference type="InterPro" id="IPR003838">
    <property type="entry name" value="ABC3_permease_C"/>
</dbReference>
<dbReference type="PANTHER" id="PTHR46795">
    <property type="entry name" value="ABC TRANSPORTER PERMEASE-RELATED-RELATED"/>
    <property type="match status" value="1"/>
</dbReference>
<dbReference type="EMBL" id="OKQU01000001">
    <property type="protein sequence ID" value="SPE06981.1"/>
    <property type="molecule type" value="Genomic_DNA"/>
</dbReference>
<dbReference type="PANTHER" id="PTHR46795:SF3">
    <property type="entry name" value="ABC TRANSPORTER PERMEASE"/>
    <property type="match status" value="1"/>
</dbReference>
<keyword evidence="5 6" id="KW-0472">Membrane</keyword>